<dbReference type="Gene3D" id="3.40.50.150">
    <property type="entry name" value="Vaccinia Virus protein VP39"/>
    <property type="match status" value="1"/>
</dbReference>
<dbReference type="AlphaFoldDB" id="A0A931CPD4"/>
<evidence type="ECO:0000313" key="3">
    <source>
        <dbReference type="EMBL" id="MBG0739671.1"/>
    </source>
</evidence>
<dbReference type="PANTHER" id="PTHR44068:SF11">
    <property type="entry name" value="GERANYL DIPHOSPHATE 2-C-METHYLTRANSFERASE"/>
    <property type="match status" value="1"/>
</dbReference>
<dbReference type="EMBL" id="JADNYM010000011">
    <property type="protein sequence ID" value="MBG0739671.1"/>
    <property type="molecule type" value="Genomic_DNA"/>
</dbReference>
<accession>A0A931CPD4</accession>
<keyword evidence="1" id="KW-0808">Transferase</keyword>
<evidence type="ECO:0000256" key="1">
    <source>
        <dbReference type="ARBA" id="ARBA00022679"/>
    </source>
</evidence>
<protein>
    <submittedName>
        <fullName evidence="3">Class I SAM-dependent methyltransferase</fullName>
    </submittedName>
</protein>
<dbReference type="Proteomes" id="UP000655366">
    <property type="component" value="Unassembled WGS sequence"/>
</dbReference>
<organism evidence="3 4">
    <name type="scientific">Arthrobacter terrae</name>
    <dbReference type="NCBI Taxonomy" id="2935737"/>
    <lineage>
        <taxon>Bacteria</taxon>
        <taxon>Bacillati</taxon>
        <taxon>Actinomycetota</taxon>
        <taxon>Actinomycetes</taxon>
        <taxon>Micrococcales</taxon>
        <taxon>Micrococcaceae</taxon>
        <taxon>Arthrobacter</taxon>
    </lineage>
</organism>
<dbReference type="CDD" id="cd02440">
    <property type="entry name" value="AdoMet_MTases"/>
    <property type="match status" value="1"/>
</dbReference>
<keyword evidence="3" id="KW-0489">Methyltransferase</keyword>
<proteinExistence type="predicted"/>
<dbReference type="InterPro" id="IPR013216">
    <property type="entry name" value="Methyltransf_11"/>
</dbReference>
<dbReference type="Pfam" id="PF08241">
    <property type="entry name" value="Methyltransf_11"/>
    <property type="match status" value="1"/>
</dbReference>
<keyword evidence="4" id="KW-1185">Reference proteome</keyword>
<sequence length="268" mass="28608">MSHYSLGELEAKFLAALRAAGRDPEHLHQEDLAGADEFHIGGIKSTEDLARGAGIHSGSHVLDVGSGIGGPARLFAQRFGAKVNGVDLTPEFVQVARLLTERTGLSGQVTFNQGSALALPFGDDEFDVATMLHVGMNIDDKAALFAEVFRVLKPGGVFAVYDVMQMVDDEPTYPLPWSTVPADSFVCSPMEYSEGLEAAGFAVDSERNRRDFGIAFMERGQARAAEKGPSPLGPLLVLGPDGPPRMANLLAAFRTGILAPVEIFARKP</sequence>
<name>A0A931CPD4_9MICC</name>
<dbReference type="InterPro" id="IPR029063">
    <property type="entry name" value="SAM-dependent_MTases_sf"/>
</dbReference>
<dbReference type="SUPFAM" id="SSF53335">
    <property type="entry name" value="S-adenosyl-L-methionine-dependent methyltransferases"/>
    <property type="match status" value="1"/>
</dbReference>
<dbReference type="GO" id="GO:0008757">
    <property type="term" value="F:S-adenosylmethionine-dependent methyltransferase activity"/>
    <property type="evidence" value="ECO:0007669"/>
    <property type="project" value="InterPro"/>
</dbReference>
<evidence type="ECO:0000313" key="4">
    <source>
        <dbReference type="Proteomes" id="UP000655366"/>
    </source>
</evidence>
<comment type="caution">
    <text evidence="3">The sequence shown here is derived from an EMBL/GenBank/DDBJ whole genome shotgun (WGS) entry which is preliminary data.</text>
</comment>
<dbReference type="GO" id="GO:0032259">
    <property type="term" value="P:methylation"/>
    <property type="evidence" value="ECO:0007669"/>
    <property type="project" value="UniProtKB-KW"/>
</dbReference>
<dbReference type="InterPro" id="IPR050447">
    <property type="entry name" value="Erg6_SMT_methyltransf"/>
</dbReference>
<dbReference type="PANTHER" id="PTHR44068">
    <property type="entry name" value="ZGC:194242"/>
    <property type="match status" value="1"/>
</dbReference>
<evidence type="ECO:0000259" key="2">
    <source>
        <dbReference type="Pfam" id="PF08241"/>
    </source>
</evidence>
<feature type="domain" description="Methyltransferase type 11" evidence="2">
    <location>
        <begin position="62"/>
        <end position="159"/>
    </location>
</feature>
<reference evidence="3 4" key="1">
    <citation type="submission" date="2020-11" db="EMBL/GenBank/DDBJ databases">
        <title>Arthrobacter antarcticus sp. nov., isolated from Antarctic Soil.</title>
        <authorList>
            <person name="Li J."/>
        </authorList>
    </citation>
    <scope>NUCLEOTIDE SEQUENCE [LARGE SCALE GENOMIC DNA]</scope>
    <source>
        <strain evidence="3 4">Z1-20</strain>
    </source>
</reference>
<gene>
    <name evidence="3" type="ORF">IV500_09760</name>
</gene>